<comment type="caution">
    <text evidence="2">The sequence shown here is derived from an EMBL/GenBank/DDBJ whole genome shotgun (WGS) entry which is preliminary data.</text>
</comment>
<keyword evidence="1" id="KW-1133">Transmembrane helix</keyword>
<sequence length="67" mass="7671">MVLSLSSQECVRFTVSNTKLMFAASICKFGFIWSGAVSLMVFSIPIEVWKYVKDKVSFDSLSYLMRF</sequence>
<protein>
    <submittedName>
        <fullName evidence="2">Uncharacterized protein</fullName>
    </submittedName>
</protein>
<keyword evidence="3" id="KW-1185">Reference proteome</keyword>
<feature type="non-terminal residue" evidence="2">
    <location>
        <position position="1"/>
    </location>
</feature>
<dbReference type="Proteomes" id="UP000257109">
    <property type="component" value="Unassembled WGS sequence"/>
</dbReference>
<dbReference type="EMBL" id="QJKJ01010928">
    <property type="protein sequence ID" value="RDX72377.1"/>
    <property type="molecule type" value="Genomic_DNA"/>
</dbReference>
<reference evidence="2" key="1">
    <citation type="submission" date="2018-05" db="EMBL/GenBank/DDBJ databases">
        <title>Draft genome of Mucuna pruriens seed.</title>
        <authorList>
            <person name="Nnadi N.E."/>
            <person name="Vos R."/>
            <person name="Hasami M.H."/>
            <person name="Devisetty U.K."/>
            <person name="Aguiy J.C."/>
        </authorList>
    </citation>
    <scope>NUCLEOTIDE SEQUENCE [LARGE SCALE GENOMIC DNA]</scope>
    <source>
        <strain evidence="2">JCA_2017</strain>
    </source>
</reference>
<keyword evidence="1" id="KW-0472">Membrane</keyword>
<evidence type="ECO:0000256" key="1">
    <source>
        <dbReference type="SAM" id="Phobius"/>
    </source>
</evidence>
<organism evidence="2 3">
    <name type="scientific">Mucuna pruriens</name>
    <name type="common">Velvet bean</name>
    <name type="synonym">Dolichos pruriens</name>
    <dbReference type="NCBI Taxonomy" id="157652"/>
    <lineage>
        <taxon>Eukaryota</taxon>
        <taxon>Viridiplantae</taxon>
        <taxon>Streptophyta</taxon>
        <taxon>Embryophyta</taxon>
        <taxon>Tracheophyta</taxon>
        <taxon>Spermatophyta</taxon>
        <taxon>Magnoliopsida</taxon>
        <taxon>eudicotyledons</taxon>
        <taxon>Gunneridae</taxon>
        <taxon>Pentapetalae</taxon>
        <taxon>rosids</taxon>
        <taxon>fabids</taxon>
        <taxon>Fabales</taxon>
        <taxon>Fabaceae</taxon>
        <taxon>Papilionoideae</taxon>
        <taxon>50 kb inversion clade</taxon>
        <taxon>NPAAA clade</taxon>
        <taxon>indigoferoid/millettioid clade</taxon>
        <taxon>Phaseoleae</taxon>
        <taxon>Mucuna</taxon>
    </lineage>
</organism>
<gene>
    <name evidence="2" type="ORF">CR513_48140</name>
</gene>
<dbReference type="AlphaFoldDB" id="A0A371F240"/>
<name>A0A371F240_MUCPR</name>
<proteinExistence type="predicted"/>
<evidence type="ECO:0000313" key="3">
    <source>
        <dbReference type="Proteomes" id="UP000257109"/>
    </source>
</evidence>
<evidence type="ECO:0000313" key="2">
    <source>
        <dbReference type="EMBL" id="RDX72377.1"/>
    </source>
</evidence>
<feature type="transmembrane region" description="Helical" evidence="1">
    <location>
        <begin position="20"/>
        <end position="44"/>
    </location>
</feature>
<keyword evidence="1" id="KW-0812">Transmembrane</keyword>
<accession>A0A371F240</accession>